<evidence type="ECO:0000313" key="9">
    <source>
        <dbReference type="EMBL" id="EIA08868.1"/>
    </source>
</evidence>
<evidence type="ECO:0000256" key="7">
    <source>
        <dbReference type="ARBA" id="ARBA00023136"/>
    </source>
</evidence>
<feature type="transmembrane region" description="Helical" evidence="8">
    <location>
        <begin position="12"/>
        <end position="30"/>
    </location>
</feature>
<gene>
    <name evidence="9" type="ORF">HJ01_01634</name>
</gene>
<dbReference type="GO" id="GO:0006605">
    <property type="term" value="P:protein targeting"/>
    <property type="evidence" value="ECO:0007669"/>
    <property type="project" value="InterPro"/>
</dbReference>
<dbReference type="Proteomes" id="UP000005566">
    <property type="component" value="Unassembled WGS sequence"/>
</dbReference>
<evidence type="ECO:0000256" key="6">
    <source>
        <dbReference type="ARBA" id="ARBA00023010"/>
    </source>
</evidence>
<comment type="subcellular location">
    <subcellularLocation>
        <location evidence="1">Membrane</location>
    </subcellularLocation>
</comment>
<keyword evidence="10" id="KW-1185">Reference proteome</keyword>
<evidence type="ECO:0000256" key="1">
    <source>
        <dbReference type="ARBA" id="ARBA00004370"/>
    </source>
</evidence>
<dbReference type="InterPro" id="IPR001901">
    <property type="entry name" value="Translocase_SecE/Sec61-g"/>
</dbReference>
<dbReference type="AlphaFoldDB" id="H7FR85"/>
<keyword evidence="5 8" id="KW-1133">Transmembrane helix</keyword>
<organism evidence="9 10">
    <name type="scientific">Flavobacterium frigoris (strain PS1)</name>
    <dbReference type="NCBI Taxonomy" id="1086011"/>
    <lineage>
        <taxon>Bacteria</taxon>
        <taxon>Pseudomonadati</taxon>
        <taxon>Bacteroidota</taxon>
        <taxon>Flavobacteriia</taxon>
        <taxon>Flavobacteriales</taxon>
        <taxon>Flavobacteriaceae</taxon>
        <taxon>Flavobacterium</taxon>
    </lineage>
</organism>
<accession>H7FR85</accession>
<keyword evidence="4" id="KW-0653">Protein transport</keyword>
<keyword evidence="6" id="KW-0811">Translocation</keyword>
<evidence type="ECO:0000256" key="5">
    <source>
        <dbReference type="ARBA" id="ARBA00022989"/>
    </source>
</evidence>
<dbReference type="Pfam" id="PF00584">
    <property type="entry name" value="SecE"/>
    <property type="match status" value="1"/>
</dbReference>
<reference evidence="9 10" key="1">
    <citation type="journal article" date="2014" name="Acta Crystallogr. D">
        <title>Structure-based characterization and antifreeze properties of a hyperactive ice-binding protein from the Antarctic bacterium Flavobacterium frigoris PS1.</title>
        <authorList>
            <person name="Do H."/>
            <person name="Kim S.J."/>
            <person name="Kim H.J."/>
            <person name="Lee J.H."/>
        </authorList>
    </citation>
    <scope>NUCLEOTIDE SEQUENCE [LARGE SCALE GENOMIC DNA]</scope>
    <source>
        <strain evidence="9 10">PS1</strain>
    </source>
</reference>
<name>H7FR85_FLAFP</name>
<evidence type="ECO:0000256" key="4">
    <source>
        <dbReference type="ARBA" id="ARBA00022927"/>
    </source>
</evidence>
<evidence type="ECO:0000256" key="3">
    <source>
        <dbReference type="ARBA" id="ARBA00022692"/>
    </source>
</evidence>
<evidence type="ECO:0000313" key="10">
    <source>
        <dbReference type="Proteomes" id="UP000005566"/>
    </source>
</evidence>
<sequence length="47" mass="5334">MTWPVWAEVQKLTIVVAIFSVLFALATWGVDEFFAKALAGFFNWIKA</sequence>
<keyword evidence="2" id="KW-0813">Transport</keyword>
<evidence type="ECO:0000256" key="2">
    <source>
        <dbReference type="ARBA" id="ARBA00022448"/>
    </source>
</evidence>
<protein>
    <submittedName>
        <fullName evidence="9">Preprotein translocase subunit SecE</fullName>
    </submittedName>
</protein>
<dbReference type="InterPro" id="IPR038379">
    <property type="entry name" value="SecE_sf"/>
</dbReference>
<comment type="caution">
    <text evidence="9">The sequence shown here is derived from an EMBL/GenBank/DDBJ whole genome shotgun (WGS) entry which is preliminary data.</text>
</comment>
<dbReference type="GO" id="GO:0016020">
    <property type="term" value="C:membrane"/>
    <property type="evidence" value="ECO:0007669"/>
    <property type="project" value="UniProtKB-SubCell"/>
</dbReference>
<dbReference type="eggNOG" id="COG0690">
    <property type="taxonomic scope" value="Bacteria"/>
</dbReference>
<proteinExistence type="predicted"/>
<dbReference type="PATRIC" id="fig|1086011.3.peg.1598"/>
<dbReference type="GO" id="GO:0006886">
    <property type="term" value="P:intracellular protein transport"/>
    <property type="evidence" value="ECO:0007669"/>
    <property type="project" value="InterPro"/>
</dbReference>
<dbReference type="Gene3D" id="1.20.5.1030">
    <property type="entry name" value="Preprotein translocase secy subunit"/>
    <property type="match status" value="1"/>
</dbReference>
<keyword evidence="7 8" id="KW-0472">Membrane</keyword>
<dbReference type="EMBL" id="AHKF01000017">
    <property type="protein sequence ID" value="EIA08868.1"/>
    <property type="molecule type" value="Genomic_DNA"/>
</dbReference>
<dbReference type="STRING" id="1086011.HJ01_01634"/>
<keyword evidence="3 8" id="KW-0812">Transmembrane</keyword>
<evidence type="ECO:0000256" key="8">
    <source>
        <dbReference type="SAM" id="Phobius"/>
    </source>
</evidence>